<feature type="transmembrane region" description="Helical" evidence="8">
    <location>
        <begin position="658"/>
        <end position="677"/>
    </location>
</feature>
<dbReference type="InterPro" id="IPR004869">
    <property type="entry name" value="MMPL_dom"/>
</dbReference>
<feature type="transmembrane region" description="Helical" evidence="8">
    <location>
        <begin position="684"/>
        <end position="703"/>
    </location>
</feature>
<evidence type="ECO:0000256" key="6">
    <source>
        <dbReference type="ARBA" id="ARBA00023136"/>
    </source>
</evidence>
<keyword evidence="4 8" id="KW-0812">Transmembrane</keyword>
<dbReference type="KEGG" id="hdf:AArcSl_3099"/>
<dbReference type="GO" id="GO:0005886">
    <property type="term" value="C:plasma membrane"/>
    <property type="evidence" value="ECO:0007669"/>
    <property type="project" value="UniProtKB-SubCell"/>
</dbReference>
<dbReference type="EMBL" id="CP025066">
    <property type="protein sequence ID" value="AUX10706.1"/>
    <property type="molecule type" value="Genomic_DNA"/>
</dbReference>
<accession>A0A343TNN4</accession>
<gene>
    <name evidence="10" type="ORF">AArcSl_3099</name>
</gene>
<evidence type="ECO:0000313" key="10">
    <source>
        <dbReference type="EMBL" id="AUX10706.1"/>
    </source>
</evidence>
<feature type="transmembrane region" description="Helical" evidence="8">
    <location>
        <begin position="339"/>
        <end position="358"/>
    </location>
</feature>
<feature type="transmembrane region" description="Helical" evidence="8">
    <location>
        <begin position="715"/>
        <end position="732"/>
    </location>
</feature>
<proteinExistence type="inferred from homology"/>
<keyword evidence="3" id="KW-1003">Cell membrane</keyword>
<organism evidence="10 11">
    <name type="scientific">Halalkaliarchaeum desulfuricum</name>
    <dbReference type="NCBI Taxonomy" id="2055893"/>
    <lineage>
        <taxon>Archaea</taxon>
        <taxon>Methanobacteriati</taxon>
        <taxon>Methanobacteriota</taxon>
        <taxon>Stenosarchaea group</taxon>
        <taxon>Halobacteria</taxon>
        <taxon>Halobacteriales</taxon>
        <taxon>Haloferacaceae</taxon>
        <taxon>Halalkaliarchaeum</taxon>
    </lineage>
</organism>
<feature type="transmembrane region" description="Helical" evidence="8">
    <location>
        <begin position="267"/>
        <end position="290"/>
    </location>
</feature>
<dbReference type="Proteomes" id="UP000263012">
    <property type="component" value="Chromosome"/>
</dbReference>
<evidence type="ECO:0000259" key="9">
    <source>
        <dbReference type="PROSITE" id="PS50156"/>
    </source>
</evidence>
<feature type="transmembrane region" description="Helical" evidence="8">
    <location>
        <begin position="769"/>
        <end position="788"/>
    </location>
</feature>
<keyword evidence="11" id="KW-1185">Reference proteome</keyword>
<feature type="domain" description="SSD" evidence="9">
    <location>
        <begin position="655"/>
        <end position="815"/>
    </location>
</feature>
<reference evidence="11" key="1">
    <citation type="submission" date="2017-11" db="EMBL/GenBank/DDBJ databases">
        <title>Phenotypic and genomic properties of facultatively anaerobic sulfur-reducing natronoarchaea from hypersaline soda lakes.</title>
        <authorList>
            <person name="Sorokin D.Y."/>
            <person name="Kublanov I.V."/>
            <person name="Roman P."/>
            <person name="Sinninghe Damste J.S."/>
            <person name="Golyshin P.N."/>
            <person name="Rojo D."/>
            <person name="Ciordia S."/>
            <person name="Mena M.D.C."/>
            <person name="Ferrer M."/>
            <person name="Messina E."/>
            <person name="Smedile F."/>
            <person name="La Spada G."/>
            <person name="La Cono V."/>
            <person name="Yakimov M.M."/>
        </authorList>
    </citation>
    <scope>NUCLEOTIDE SEQUENCE [LARGE SCALE GENOMIC DNA]</scope>
    <source>
        <strain evidence="11">AArc-Sl</strain>
    </source>
</reference>
<protein>
    <submittedName>
        <fullName evidence="10">Putative RND superfamily exporter</fullName>
    </submittedName>
</protein>
<dbReference type="GeneID" id="37879466"/>
<evidence type="ECO:0000256" key="2">
    <source>
        <dbReference type="ARBA" id="ARBA00010157"/>
    </source>
</evidence>
<evidence type="ECO:0000256" key="4">
    <source>
        <dbReference type="ARBA" id="ARBA00022692"/>
    </source>
</evidence>
<feature type="domain" description="SSD" evidence="9">
    <location>
        <begin position="270"/>
        <end position="393"/>
    </location>
</feature>
<dbReference type="Pfam" id="PF03176">
    <property type="entry name" value="MMPL"/>
    <property type="match status" value="2"/>
</dbReference>
<evidence type="ECO:0000313" key="11">
    <source>
        <dbReference type="Proteomes" id="UP000263012"/>
    </source>
</evidence>
<evidence type="ECO:0000256" key="3">
    <source>
        <dbReference type="ARBA" id="ARBA00022475"/>
    </source>
</evidence>
<dbReference type="AlphaFoldDB" id="A0A343TNN4"/>
<evidence type="ECO:0000256" key="8">
    <source>
        <dbReference type="SAM" id="Phobius"/>
    </source>
</evidence>
<dbReference type="InterPro" id="IPR050545">
    <property type="entry name" value="Mycobact_MmpL"/>
</dbReference>
<comment type="subcellular location">
    <subcellularLocation>
        <location evidence="1">Cell membrane</location>
        <topology evidence="1">Multi-pass membrane protein</topology>
    </subcellularLocation>
</comment>
<dbReference type="OrthoDB" id="42357at2157"/>
<feature type="transmembrane region" description="Helical" evidence="8">
    <location>
        <begin position="370"/>
        <end position="394"/>
    </location>
</feature>
<comment type="similarity">
    <text evidence="2">Belongs to the resistance-nodulation-cell division (RND) (TC 2.A.6) family. MmpL subfamily.</text>
</comment>
<dbReference type="PROSITE" id="PS50156">
    <property type="entry name" value="SSD"/>
    <property type="match status" value="2"/>
</dbReference>
<evidence type="ECO:0000256" key="5">
    <source>
        <dbReference type="ARBA" id="ARBA00022989"/>
    </source>
</evidence>
<keyword evidence="6 8" id="KW-0472">Membrane</keyword>
<dbReference type="PANTHER" id="PTHR33406">
    <property type="entry name" value="MEMBRANE PROTEIN MJ1562-RELATED"/>
    <property type="match status" value="1"/>
</dbReference>
<dbReference type="Gene3D" id="1.20.1640.10">
    <property type="entry name" value="Multidrug efflux transporter AcrB transmembrane domain"/>
    <property type="match status" value="2"/>
</dbReference>
<dbReference type="PANTHER" id="PTHR33406:SF6">
    <property type="entry name" value="MEMBRANE PROTEIN YDGH-RELATED"/>
    <property type="match status" value="1"/>
</dbReference>
<keyword evidence="5 8" id="KW-1133">Transmembrane helix</keyword>
<feature type="transmembrane region" description="Helical" evidence="8">
    <location>
        <begin position="242"/>
        <end position="260"/>
    </location>
</feature>
<dbReference type="SUPFAM" id="SSF82866">
    <property type="entry name" value="Multidrug efflux transporter AcrB transmembrane domain"/>
    <property type="match status" value="2"/>
</dbReference>
<feature type="transmembrane region" description="Helical" evidence="8">
    <location>
        <begin position="794"/>
        <end position="817"/>
    </location>
</feature>
<evidence type="ECO:0000256" key="7">
    <source>
        <dbReference type="SAM" id="MobiDB-lite"/>
    </source>
</evidence>
<dbReference type="RefSeq" id="WP_119821265.1">
    <property type="nucleotide sequence ID" value="NZ_CP025066.1"/>
</dbReference>
<feature type="region of interest" description="Disordered" evidence="7">
    <location>
        <begin position="558"/>
        <end position="579"/>
    </location>
</feature>
<name>A0A343TNN4_9EURY</name>
<evidence type="ECO:0000256" key="1">
    <source>
        <dbReference type="ARBA" id="ARBA00004651"/>
    </source>
</evidence>
<feature type="transmembrane region" description="Helical" evidence="8">
    <location>
        <begin position="296"/>
        <end position="318"/>
    </location>
</feature>
<dbReference type="InterPro" id="IPR000731">
    <property type="entry name" value="SSD"/>
</dbReference>
<sequence length="831" mass="89148">MAEPDEKDPVTRTVNRLVTERPWTVVAVFLLLTAGFAVGIGTDAEQQAGADQFTEDIEEFEAFEEMEEAFATRGREGGGAGATVFVRDDRNVLSEQSLLRMLEAQQRLEDRDRLRITGTSSPASTIARELDPGATTVEAQQRAIERASPRQLREAIQQAEEQGALGGVSTDLNPSAGSASTAQLQVSYDLPAGAGQSDRAALQYRTIDVLETVDGYTVNDNVVVFADALLEDEILQLLNDTAIVVFPAAILLIVFFLVLAYRDPVDLGVGVAALVMTLVWTFGFMGYAGIPFGDTMVTIFPLLLAVGIDFGIHIINRYREERQDGAGIDAAMTLTTRQLTAAFLIVTITTVFSFAANLTSPLGSLQDFGLVAAAGITFTFLIFGVFLPAAKVGFDRLREGRGFPQFGTKPLGREGSLLGVILPAGVSLARVGAAGVLIVALVGGGAAGAYGTGVDTEFSQEVFFPNEERIEQYERLPEPFKPGTYSFLEVISTLENDFDQGFIGSVTLYIEGPEVRSDATFREIDRATRDPPPAFAGDRREADASSVLSVTHQHAAENPEFGALVRQTDTTGNGVPDRDADRVFESLLDSPRGDQARSYLTDDRSATRIQFQLTADADATDATRDARLVADRFQTLEATPTGQIVVNQAVIDRITESAIVSLFVAFGLTAVFLAISYRLLEGRAIYGIINLVPVVVTVALLAGSMRLFDISLTPINAPILAVSIGLGVDYTVHFMHRFVDEFDGDPTVDVYEALLVTVRGTGGALTGSMLTTVTGIGVLYVALIPLIAEFGILIALGVLYAYLAAILLLPATIVVWVRAEAKLRGVETAAV</sequence>